<evidence type="ECO:0000313" key="2">
    <source>
        <dbReference type="EMBL" id="SMF64054.1"/>
    </source>
</evidence>
<sequence length="229" mass="23980">MLEDCWKARTGGHTARKFPFSRSTPPATLGGGHPPGNPGFGFPGSLDSSLKSREAAGFRPRFAGQAMPGSLDSAWDQWTGSVSQTRPASPSGPYLGHGRMAGSPLRARQSAAGLVPSDNTQLCSRCGSRGLPVGDGLRPKGAQSTAGDQVALKAEGVVDGGVQRDETLGRAWRLEALHLPFASPERLTRDFGPVVLAPAVFMVRRQTDLTKRSLRGAQLVGGVVSPSVV</sequence>
<evidence type="ECO:0000256" key="1">
    <source>
        <dbReference type="SAM" id="MobiDB-lite"/>
    </source>
</evidence>
<reference evidence="2 3" key="1">
    <citation type="submission" date="2017-04" db="EMBL/GenBank/DDBJ databases">
        <authorList>
            <person name="Afonso C.L."/>
            <person name="Miller P.J."/>
            <person name="Scott M.A."/>
            <person name="Spackman E."/>
            <person name="Goraichik I."/>
            <person name="Dimitrov K.M."/>
            <person name="Suarez D.L."/>
            <person name="Swayne D.E."/>
        </authorList>
    </citation>
    <scope>NUCLEOTIDE SEQUENCE [LARGE SCALE GENOMIC DNA]</scope>
    <source>
        <strain evidence="2 3">A2P</strain>
    </source>
</reference>
<dbReference type="EMBL" id="FXAK01000007">
    <property type="protein sequence ID" value="SMF64054.1"/>
    <property type="molecule type" value="Genomic_DNA"/>
</dbReference>
<protein>
    <submittedName>
        <fullName evidence="2">Uncharacterized protein</fullName>
    </submittedName>
</protein>
<organism evidence="2 3">
    <name type="scientific">Azospirillum oryzae</name>
    <dbReference type="NCBI Taxonomy" id="286727"/>
    <lineage>
        <taxon>Bacteria</taxon>
        <taxon>Pseudomonadati</taxon>
        <taxon>Pseudomonadota</taxon>
        <taxon>Alphaproteobacteria</taxon>
        <taxon>Rhodospirillales</taxon>
        <taxon>Azospirillaceae</taxon>
        <taxon>Azospirillum</taxon>
    </lineage>
</organism>
<feature type="compositionally biased region" description="Gly residues" evidence="1">
    <location>
        <begin position="29"/>
        <end position="42"/>
    </location>
</feature>
<feature type="region of interest" description="Disordered" evidence="1">
    <location>
        <begin position="16"/>
        <end position="48"/>
    </location>
</feature>
<name>A0A1X7G4Y5_9PROT</name>
<proteinExistence type="predicted"/>
<dbReference type="Proteomes" id="UP000192936">
    <property type="component" value="Unassembled WGS sequence"/>
</dbReference>
<dbReference type="AlphaFoldDB" id="A0A1X7G4Y5"/>
<gene>
    <name evidence="2" type="ORF">SAMN02982917_3277</name>
</gene>
<accession>A0A1X7G4Y5</accession>
<evidence type="ECO:0000313" key="3">
    <source>
        <dbReference type="Proteomes" id="UP000192936"/>
    </source>
</evidence>